<comment type="similarity">
    <text evidence="1">Belongs to the ATG10 family.</text>
</comment>
<sequence length="579" mass="64732">MESLSKILSFSPPPQNHLQTQKPLPSPPISLPRTTTTPAISTISTSQPPNTSHTQFPSTKNIPHTPIFLPKPTHFPHKLPKTQLTFLLAELIATTVQVPFSEEDEAGFVKRVLEKLGNPAETVVCVLGIFDGISIKVAELLFKHVFKEAYAIKGGVGGTKGWLESQETLLPPSMHIYPKKKVKTSQETVTNRGVVRGKVESNGATTSTNLSTGESQTTDNGRTTKATDSVSLVKNGSRSSSPYPSAVSSYFSNRIMSVCSSTFFILVVSDAVPRFETAIFPNSIEALKSMLYIPTTHPPATLQLQYPDDDPPSRCLRLSTTREDGCEQIPDPIEFSIGRKGNQADIMEVLGWDGALSSRDFHVAARAFANNWKEFNSAFPPWTWVPSPKQPPHLSRQHRQHQQHQHGYLSLEKICLLGSIMEDANEENHAWEEEEPESVDNATLVDTSNLQVCYYDFHIVYSDSYRVPVLYFRGYYIDGQPLALEEIEKDLPARSSKVLQESKWTFITQEEHPYLNRPWYKLHPCGTSEWMKLLFLGDNSQAKNGVAVEQYLVSWLSVVGQVVGIRVPFEMLNHHKSSN</sequence>
<keyword evidence="5" id="KW-0072">Autophagy</keyword>
<feature type="region of interest" description="Disordered" evidence="7">
    <location>
        <begin position="1"/>
        <end position="62"/>
    </location>
</feature>
<dbReference type="PANTHER" id="PTHR14957">
    <property type="entry name" value="UBIQUITIN-LIKE-CONJUGATING ENZYME ATG10"/>
    <property type="match status" value="1"/>
</dbReference>
<evidence type="ECO:0000256" key="3">
    <source>
        <dbReference type="ARBA" id="ARBA00022679"/>
    </source>
</evidence>
<comment type="caution">
    <text evidence="8">The sequence shown here is derived from an EMBL/GenBank/DDBJ whole genome shotgun (WGS) entry which is preliminary data.</text>
</comment>
<dbReference type="GO" id="GO:0000045">
    <property type="term" value="P:autophagosome assembly"/>
    <property type="evidence" value="ECO:0007669"/>
    <property type="project" value="TreeGrafter"/>
</dbReference>
<dbReference type="AlphaFoldDB" id="A0A540NMN8"/>
<keyword evidence="9" id="KW-1185">Reference proteome</keyword>
<feature type="compositionally biased region" description="Polar residues" evidence="7">
    <location>
        <begin position="50"/>
        <end position="62"/>
    </location>
</feature>
<dbReference type="Proteomes" id="UP000315295">
    <property type="component" value="Unassembled WGS sequence"/>
</dbReference>
<dbReference type="InterPro" id="IPR036873">
    <property type="entry name" value="Rhodanese-like_dom_sf"/>
</dbReference>
<dbReference type="Gene3D" id="3.30.1460.50">
    <property type="match status" value="1"/>
</dbReference>
<keyword evidence="4" id="KW-0833">Ubl conjugation pathway</keyword>
<dbReference type="GO" id="GO:0032446">
    <property type="term" value="P:protein modification by small protein conjugation"/>
    <property type="evidence" value="ECO:0007669"/>
    <property type="project" value="TreeGrafter"/>
</dbReference>
<dbReference type="PANTHER" id="PTHR14957:SF1">
    <property type="entry name" value="UBIQUITIN-LIKE-CONJUGATING ENZYME ATG10"/>
    <property type="match status" value="1"/>
</dbReference>
<dbReference type="GO" id="GO:0005829">
    <property type="term" value="C:cytosol"/>
    <property type="evidence" value="ECO:0007669"/>
    <property type="project" value="TreeGrafter"/>
</dbReference>
<dbReference type="GO" id="GO:0061651">
    <property type="term" value="F:Atg12 conjugating enzyme activity"/>
    <property type="evidence" value="ECO:0007669"/>
    <property type="project" value="TreeGrafter"/>
</dbReference>
<evidence type="ECO:0000256" key="4">
    <source>
        <dbReference type="ARBA" id="ARBA00022786"/>
    </source>
</evidence>
<reference evidence="8 9" key="1">
    <citation type="journal article" date="2019" name="G3 (Bethesda)">
        <title>Sequencing of a Wild Apple (Malus baccata) Genome Unravels the Differences Between Cultivated and Wild Apple Species Regarding Disease Resistance and Cold Tolerance.</title>
        <authorList>
            <person name="Chen X."/>
        </authorList>
    </citation>
    <scope>NUCLEOTIDE SEQUENCE [LARGE SCALE GENOMIC DNA]</scope>
    <source>
        <strain evidence="9">cv. Shandingzi</strain>
        <tissue evidence="8">Leaves</tissue>
    </source>
</reference>
<dbReference type="Gene3D" id="3.40.250.10">
    <property type="entry name" value="Rhodanese-like domain"/>
    <property type="match status" value="1"/>
</dbReference>
<organism evidence="8 9">
    <name type="scientific">Malus baccata</name>
    <name type="common">Siberian crab apple</name>
    <name type="synonym">Pyrus baccata</name>
    <dbReference type="NCBI Taxonomy" id="106549"/>
    <lineage>
        <taxon>Eukaryota</taxon>
        <taxon>Viridiplantae</taxon>
        <taxon>Streptophyta</taxon>
        <taxon>Embryophyta</taxon>
        <taxon>Tracheophyta</taxon>
        <taxon>Spermatophyta</taxon>
        <taxon>Magnoliopsida</taxon>
        <taxon>eudicotyledons</taxon>
        <taxon>Gunneridae</taxon>
        <taxon>Pentapetalae</taxon>
        <taxon>rosids</taxon>
        <taxon>fabids</taxon>
        <taxon>Rosales</taxon>
        <taxon>Rosaceae</taxon>
        <taxon>Amygdaloideae</taxon>
        <taxon>Maleae</taxon>
        <taxon>Malus</taxon>
    </lineage>
</organism>
<proteinExistence type="inferred from homology"/>
<dbReference type="Pfam" id="PF03987">
    <property type="entry name" value="Autophagy_act_C"/>
    <property type="match status" value="1"/>
</dbReference>
<evidence type="ECO:0000256" key="6">
    <source>
        <dbReference type="ARBA" id="ARBA00029833"/>
    </source>
</evidence>
<feature type="compositionally biased region" description="Low complexity" evidence="7">
    <location>
        <begin position="34"/>
        <end position="49"/>
    </location>
</feature>
<feature type="region of interest" description="Disordered" evidence="7">
    <location>
        <begin position="192"/>
        <end position="245"/>
    </location>
</feature>
<evidence type="ECO:0000313" key="9">
    <source>
        <dbReference type="Proteomes" id="UP000315295"/>
    </source>
</evidence>
<evidence type="ECO:0000256" key="7">
    <source>
        <dbReference type="SAM" id="MobiDB-lite"/>
    </source>
</evidence>
<evidence type="ECO:0000256" key="2">
    <source>
        <dbReference type="ARBA" id="ARBA00021099"/>
    </source>
</evidence>
<name>A0A540NMN8_MALBA</name>
<dbReference type="EMBL" id="VIEB01000020">
    <property type="protein sequence ID" value="TQE12296.1"/>
    <property type="molecule type" value="Genomic_DNA"/>
</dbReference>
<accession>A0A540NMN8</accession>
<dbReference type="STRING" id="106549.A0A540NMN8"/>
<keyword evidence="3" id="KW-0808">Transferase</keyword>
<evidence type="ECO:0000256" key="1">
    <source>
        <dbReference type="ARBA" id="ARBA00005696"/>
    </source>
</evidence>
<protein>
    <recommendedName>
        <fullName evidence="2">Ubiquitin-like-conjugating enzyme ATG10</fullName>
    </recommendedName>
    <alternativeName>
        <fullName evidence="6">Autophagy-related protein 10</fullName>
    </alternativeName>
</protein>
<feature type="compositionally biased region" description="Polar residues" evidence="7">
    <location>
        <begin position="202"/>
        <end position="236"/>
    </location>
</feature>
<dbReference type="GO" id="GO:0000422">
    <property type="term" value="P:autophagy of mitochondrion"/>
    <property type="evidence" value="ECO:0007669"/>
    <property type="project" value="TreeGrafter"/>
</dbReference>
<evidence type="ECO:0000313" key="8">
    <source>
        <dbReference type="EMBL" id="TQE12296.1"/>
    </source>
</evidence>
<gene>
    <name evidence="8" type="ORF">C1H46_001949</name>
</gene>
<dbReference type="InterPro" id="IPR007135">
    <property type="entry name" value="Atg3/Atg10"/>
</dbReference>
<evidence type="ECO:0000256" key="5">
    <source>
        <dbReference type="ARBA" id="ARBA00023006"/>
    </source>
</evidence>